<gene>
    <name evidence="2" type="ORF">NADFUDRAFT_51917</name>
</gene>
<keyword evidence="3" id="KW-1185">Reference proteome</keyword>
<organism evidence="2 3">
    <name type="scientific">Nadsonia fulvescens var. elongata DSM 6958</name>
    <dbReference type="NCBI Taxonomy" id="857566"/>
    <lineage>
        <taxon>Eukaryota</taxon>
        <taxon>Fungi</taxon>
        <taxon>Dikarya</taxon>
        <taxon>Ascomycota</taxon>
        <taxon>Saccharomycotina</taxon>
        <taxon>Dipodascomycetes</taxon>
        <taxon>Dipodascales</taxon>
        <taxon>Dipodascales incertae sedis</taxon>
        <taxon>Nadsonia</taxon>
    </lineage>
</organism>
<feature type="transmembrane region" description="Helical" evidence="1">
    <location>
        <begin position="102"/>
        <end position="122"/>
    </location>
</feature>
<dbReference type="EMBL" id="KV454410">
    <property type="protein sequence ID" value="ODQ65323.1"/>
    <property type="molecule type" value="Genomic_DNA"/>
</dbReference>
<name>A0A1E3PIT0_9ASCO</name>
<evidence type="ECO:0000313" key="2">
    <source>
        <dbReference type="EMBL" id="ODQ65323.1"/>
    </source>
</evidence>
<protein>
    <submittedName>
        <fullName evidence="2">Uncharacterized protein</fullName>
    </submittedName>
</protein>
<keyword evidence="1" id="KW-0472">Membrane</keyword>
<reference evidence="2 3" key="1">
    <citation type="journal article" date="2016" name="Proc. Natl. Acad. Sci. U.S.A.">
        <title>Comparative genomics of biotechnologically important yeasts.</title>
        <authorList>
            <person name="Riley R."/>
            <person name="Haridas S."/>
            <person name="Wolfe K.H."/>
            <person name="Lopes M.R."/>
            <person name="Hittinger C.T."/>
            <person name="Goeker M."/>
            <person name="Salamov A.A."/>
            <person name="Wisecaver J.H."/>
            <person name="Long T.M."/>
            <person name="Calvey C.H."/>
            <person name="Aerts A.L."/>
            <person name="Barry K.W."/>
            <person name="Choi C."/>
            <person name="Clum A."/>
            <person name="Coughlan A.Y."/>
            <person name="Deshpande S."/>
            <person name="Douglass A.P."/>
            <person name="Hanson S.J."/>
            <person name="Klenk H.-P."/>
            <person name="LaButti K.M."/>
            <person name="Lapidus A."/>
            <person name="Lindquist E.A."/>
            <person name="Lipzen A.M."/>
            <person name="Meier-Kolthoff J.P."/>
            <person name="Ohm R.A."/>
            <person name="Otillar R.P."/>
            <person name="Pangilinan J.L."/>
            <person name="Peng Y."/>
            <person name="Rokas A."/>
            <person name="Rosa C.A."/>
            <person name="Scheuner C."/>
            <person name="Sibirny A.A."/>
            <person name="Slot J.C."/>
            <person name="Stielow J.B."/>
            <person name="Sun H."/>
            <person name="Kurtzman C.P."/>
            <person name="Blackwell M."/>
            <person name="Grigoriev I.V."/>
            <person name="Jeffries T.W."/>
        </authorList>
    </citation>
    <scope>NUCLEOTIDE SEQUENCE [LARGE SCALE GENOMIC DNA]</scope>
    <source>
        <strain evidence="2 3">DSM 6958</strain>
    </source>
</reference>
<dbReference type="Proteomes" id="UP000095009">
    <property type="component" value="Unassembled WGS sequence"/>
</dbReference>
<proteinExistence type="predicted"/>
<evidence type="ECO:0000256" key="1">
    <source>
        <dbReference type="SAM" id="Phobius"/>
    </source>
</evidence>
<keyword evidence="1" id="KW-0812">Transmembrane</keyword>
<keyword evidence="1" id="KW-1133">Transmembrane helix</keyword>
<dbReference type="AlphaFoldDB" id="A0A1E3PIT0"/>
<evidence type="ECO:0000313" key="3">
    <source>
        <dbReference type="Proteomes" id="UP000095009"/>
    </source>
</evidence>
<accession>A0A1E3PIT0</accession>
<sequence length="125" mass="14178">MSALADPYDLLHERPLFDPLTESFYCPCSDRPVSSEEPDSSFDDLFYGSDSLNCSFCQLIDNLLCEPDETRRSEKYQNLLYIAQYEPCSPINPLLKWKLTQGITSTGVGSLVLLLVMLRLFLSIV</sequence>